<evidence type="ECO:0000259" key="1">
    <source>
        <dbReference type="Pfam" id="PF14020"/>
    </source>
</evidence>
<dbReference type="EMBL" id="RZTZ01000004">
    <property type="protein sequence ID" value="RVT62784.1"/>
    <property type="molecule type" value="Genomic_DNA"/>
</dbReference>
<accession>A0A437KBG3</accession>
<name>A0A437KBG3_9BACI</name>
<comment type="caution">
    <text evidence="2">The sequence shown here is derived from an EMBL/GenBank/DDBJ whole genome shotgun (WGS) entry which is preliminary data.</text>
</comment>
<protein>
    <submittedName>
        <fullName evidence="2">DUF4236 domain-containing protein</fullName>
    </submittedName>
</protein>
<proteinExistence type="predicted"/>
<evidence type="ECO:0000313" key="3">
    <source>
        <dbReference type="Proteomes" id="UP000288024"/>
    </source>
</evidence>
<dbReference type="Proteomes" id="UP000288024">
    <property type="component" value="Unassembled WGS sequence"/>
</dbReference>
<dbReference type="RefSeq" id="WP_127738736.1">
    <property type="nucleotide sequence ID" value="NZ_RZTZ01000004.1"/>
</dbReference>
<reference evidence="2 3" key="1">
    <citation type="submission" date="2019-01" db="EMBL/GenBank/DDBJ databases">
        <title>Bacillus sp. M5HDSG1-1, whole genome shotgun sequence.</title>
        <authorList>
            <person name="Tuo L."/>
        </authorList>
    </citation>
    <scope>NUCLEOTIDE SEQUENCE [LARGE SCALE GENOMIC DNA]</scope>
    <source>
        <strain evidence="2 3">M5HDSG1-1</strain>
    </source>
</reference>
<keyword evidence="3" id="KW-1185">Reference proteome</keyword>
<feature type="domain" description="DUF4236" evidence="1">
    <location>
        <begin position="3"/>
        <end position="56"/>
    </location>
</feature>
<dbReference type="Pfam" id="PF14020">
    <property type="entry name" value="DUF4236"/>
    <property type="match status" value="1"/>
</dbReference>
<evidence type="ECO:0000313" key="2">
    <source>
        <dbReference type="EMBL" id="RVT62784.1"/>
    </source>
</evidence>
<sequence>MGFRYKKSVNLGGGIRLNAGKNGIGISGGVKGLRVSHGADGKTRVTASLPGTGISYQETIRKNNSKKQNPEINQDHIQLANECLYTFEATVKLIIEDGTPVTNAVILYRPCTISIYPTEVFINVSKGEFQGSGDTMYSTVNELTIKKEIKEGKFLFKKYKDTYIDLGLTFTDKVYRLLMQDEAAADALINWQNSYLETLESSNLQDLDIFTEDELYDTHSIEPDDELEGYGGVELTCTNCFAEQTVEDWQINEQGDTWSILCSECFVEFEVGGTQETEELGIDSSPDIIAECPNDTCMGDIPLNYLDFDESNTAIVDCPHCLSTITFKGDL</sequence>
<gene>
    <name evidence="2" type="ORF">EM808_13680</name>
</gene>
<dbReference type="InterPro" id="IPR025330">
    <property type="entry name" value="DUF4236"/>
</dbReference>
<dbReference type="AlphaFoldDB" id="A0A437KBG3"/>
<organism evidence="2 3">
    <name type="scientific">Niallia taxi</name>
    <dbReference type="NCBI Taxonomy" id="2499688"/>
    <lineage>
        <taxon>Bacteria</taxon>
        <taxon>Bacillati</taxon>
        <taxon>Bacillota</taxon>
        <taxon>Bacilli</taxon>
        <taxon>Bacillales</taxon>
        <taxon>Bacillaceae</taxon>
        <taxon>Niallia</taxon>
    </lineage>
</organism>